<name>A0A8J7WPV1_9ACTN</name>
<dbReference type="Proteomes" id="UP000677913">
    <property type="component" value="Unassembled WGS sequence"/>
</dbReference>
<keyword evidence="2" id="KW-1185">Reference proteome</keyword>
<evidence type="ECO:0000313" key="2">
    <source>
        <dbReference type="Proteomes" id="UP000677913"/>
    </source>
</evidence>
<accession>A0A8J7WPV1</accession>
<evidence type="ECO:0000313" key="1">
    <source>
        <dbReference type="EMBL" id="MBS2966313.1"/>
    </source>
</evidence>
<organism evidence="1 2">
    <name type="scientific">Actinocrinis puniceicyclus</name>
    <dbReference type="NCBI Taxonomy" id="977794"/>
    <lineage>
        <taxon>Bacteria</taxon>
        <taxon>Bacillati</taxon>
        <taxon>Actinomycetota</taxon>
        <taxon>Actinomycetes</taxon>
        <taxon>Catenulisporales</taxon>
        <taxon>Actinospicaceae</taxon>
        <taxon>Actinocrinis</taxon>
    </lineage>
</organism>
<reference evidence="1" key="1">
    <citation type="submission" date="2021-04" db="EMBL/GenBank/DDBJ databases">
        <title>Genome based classification of Actinospica acidithermotolerans sp. nov., an actinobacterium isolated from an Indonesian hot spring.</title>
        <authorList>
            <person name="Kusuma A.B."/>
            <person name="Putra K.E."/>
            <person name="Nafisah S."/>
            <person name="Loh J."/>
            <person name="Nouioui I."/>
            <person name="Goodfellow M."/>
        </authorList>
    </citation>
    <scope>NUCLEOTIDE SEQUENCE</scope>
    <source>
        <strain evidence="1">DSM 45618</strain>
    </source>
</reference>
<dbReference type="EMBL" id="JAGSXH010000138">
    <property type="protein sequence ID" value="MBS2966313.1"/>
    <property type="molecule type" value="Genomic_DNA"/>
</dbReference>
<proteinExistence type="predicted"/>
<dbReference type="RefSeq" id="WP_211471264.1">
    <property type="nucleotide sequence ID" value="NZ_JAGSXH010000138.1"/>
</dbReference>
<sequence length="147" mass="16044">MEPTWERRELPVLRALVEHFDDVDAHRLKPGQIGQLAGLNEDEVKRALKTLWEADPPLIEGVMFAGAPYPLLVRGVTERARRAVGTWPEPQQLADRLLATLGQAADAEPDGERRTALKRTLAFLGGAGRDVLVQTAATVLGGQLGHL</sequence>
<gene>
    <name evidence="1" type="ORF">KGA66_24925</name>
</gene>
<comment type="caution">
    <text evidence="1">The sequence shown here is derived from an EMBL/GenBank/DDBJ whole genome shotgun (WGS) entry which is preliminary data.</text>
</comment>
<dbReference type="AlphaFoldDB" id="A0A8J7WPV1"/>
<protein>
    <submittedName>
        <fullName evidence="1">Uncharacterized protein</fullName>
    </submittedName>
</protein>